<proteinExistence type="inferred from homology"/>
<organism evidence="6 7">
    <name type="scientific">Georhizobium profundi</name>
    <dbReference type="NCBI Taxonomy" id="2341112"/>
    <lineage>
        <taxon>Bacteria</taxon>
        <taxon>Pseudomonadati</taxon>
        <taxon>Pseudomonadota</taxon>
        <taxon>Alphaproteobacteria</taxon>
        <taxon>Hyphomicrobiales</taxon>
        <taxon>Rhizobiaceae</taxon>
        <taxon>Georhizobium</taxon>
    </lineage>
</organism>
<dbReference type="FunFam" id="1.10.10.10:FF:000001">
    <property type="entry name" value="LysR family transcriptional regulator"/>
    <property type="match status" value="1"/>
</dbReference>
<dbReference type="Pfam" id="PF00126">
    <property type="entry name" value="HTH_1"/>
    <property type="match status" value="1"/>
</dbReference>
<name>A0A3S9AZD4_9HYPH</name>
<dbReference type="PANTHER" id="PTHR30126">
    <property type="entry name" value="HTH-TYPE TRANSCRIPTIONAL REGULATOR"/>
    <property type="match status" value="1"/>
</dbReference>
<evidence type="ECO:0000256" key="1">
    <source>
        <dbReference type="ARBA" id="ARBA00009437"/>
    </source>
</evidence>
<protein>
    <submittedName>
        <fullName evidence="6">LysR family transcriptional regulator</fullName>
    </submittedName>
</protein>
<dbReference type="InterPro" id="IPR005119">
    <property type="entry name" value="LysR_subst-bd"/>
</dbReference>
<dbReference type="PROSITE" id="PS50931">
    <property type="entry name" value="HTH_LYSR"/>
    <property type="match status" value="1"/>
</dbReference>
<sequence length="300" mass="32535">MTLEQLRIFLAVATHQHVTRAAQTLHLTQSAVSAAISALETRHDVRLFDRVGRRIELTETGRLLVPQAEAVLAAAETAALMLADVADTTTGRVRIHSSQTVASYWLPERLVRFHERHPGVAIELTVANTTQAALAVMEGKADLGVVESSVARPHLTTKVVATDQLVVVVAPGHPFATAQNLPLARLKESDWILREQGSGTRAEFEDWLDDKGGALDDLTVTLDLPSNEAVLAAIMAGRSATVLSKRAAMAASAAGLVAMLPLEGAERQFFVIRHSDRHRTRATLELERLLMEEADPRPGH</sequence>
<evidence type="ECO:0000256" key="3">
    <source>
        <dbReference type="ARBA" id="ARBA00023125"/>
    </source>
</evidence>
<dbReference type="PANTHER" id="PTHR30126:SF39">
    <property type="entry name" value="HTH-TYPE TRANSCRIPTIONAL REGULATOR CYSL"/>
    <property type="match status" value="1"/>
</dbReference>
<gene>
    <name evidence="6" type="ORF">D5400_01175</name>
</gene>
<dbReference type="InterPro" id="IPR036388">
    <property type="entry name" value="WH-like_DNA-bd_sf"/>
</dbReference>
<dbReference type="RefSeq" id="WP_126006856.1">
    <property type="nucleotide sequence ID" value="NZ_CP032509.1"/>
</dbReference>
<keyword evidence="4" id="KW-0804">Transcription</keyword>
<evidence type="ECO:0000259" key="5">
    <source>
        <dbReference type="PROSITE" id="PS50931"/>
    </source>
</evidence>
<dbReference type="GO" id="GO:0000976">
    <property type="term" value="F:transcription cis-regulatory region binding"/>
    <property type="evidence" value="ECO:0007669"/>
    <property type="project" value="TreeGrafter"/>
</dbReference>
<dbReference type="PRINTS" id="PR00039">
    <property type="entry name" value="HTHLYSR"/>
</dbReference>
<dbReference type="EMBL" id="CP032509">
    <property type="protein sequence ID" value="AZN70066.1"/>
    <property type="molecule type" value="Genomic_DNA"/>
</dbReference>
<evidence type="ECO:0000313" key="6">
    <source>
        <dbReference type="EMBL" id="AZN70066.1"/>
    </source>
</evidence>
<dbReference type="Proteomes" id="UP000268192">
    <property type="component" value="Chromosome"/>
</dbReference>
<dbReference type="Gene3D" id="1.10.10.10">
    <property type="entry name" value="Winged helix-like DNA-binding domain superfamily/Winged helix DNA-binding domain"/>
    <property type="match status" value="1"/>
</dbReference>
<dbReference type="Pfam" id="PF03466">
    <property type="entry name" value="LysR_substrate"/>
    <property type="match status" value="1"/>
</dbReference>
<dbReference type="InterPro" id="IPR000847">
    <property type="entry name" value="LysR_HTH_N"/>
</dbReference>
<dbReference type="Gene3D" id="3.40.190.290">
    <property type="match status" value="1"/>
</dbReference>
<dbReference type="SUPFAM" id="SSF53850">
    <property type="entry name" value="Periplasmic binding protein-like II"/>
    <property type="match status" value="1"/>
</dbReference>
<dbReference type="OrthoDB" id="9808620at2"/>
<dbReference type="InterPro" id="IPR036390">
    <property type="entry name" value="WH_DNA-bd_sf"/>
</dbReference>
<evidence type="ECO:0000313" key="7">
    <source>
        <dbReference type="Proteomes" id="UP000268192"/>
    </source>
</evidence>
<accession>A0A3S9AZD4</accession>
<keyword evidence="2" id="KW-0805">Transcription regulation</keyword>
<dbReference type="SUPFAM" id="SSF46785">
    <property type="entry name" value="Winged helix' DNA-binding domain"/>
    <property type="match status" value="1"/>
</dbReference>
<keyword evidence="7" id="KW-1185">Reference proteome</keyword>
<comment type="similarity">
    <text evidence="1">Belongs to the LysR transcriptional regulatory family.</text>
</comment>
<evidence type="ECO:0000256" key="4">
    <source>
        <dbReference type="ARBA" id="ARBA00023163"/>
    </source>
</evidence>
<dbReference type="AlphaFoldDB" id="A0A3S9AZD4"/>
<dbReference type="GO" id="GO:0003700">
    <property type="term" value="F:DNA-binding transcription factor activity"/>
    <property type="evidence" value="ECO:0007669"/>
    <property type="project" value="InterPro"/>
</dbReference>
<keyword evidence="3" id="KW-0238">DNA-binding</keyword>
<feature type="domain" description="HTH lysR-type" evidence="5">
    <location>
        <begin position="1"/>
        <end position="58"/>
    </location>
</feature>
<reference evidence="6 7" key="1">
    <citation type="submission" date="2018-09" db="EMBL/GenBank/DDBJ databases">
        <title>Marinorhizobium profundi gen. nov., sp. nov., isolated from a deep-sea sediment sample from the New Britain Trench and proposal of Marinorhizobiaceae fam. nov. in the order Rhizobiales of the class Alphaproteobacteria.</title>
        <authorList>
            <person name="Cao J."/>
        </authorList>
    </citation>
    <scope>NUCLEOTIDE SEQUENCE [LARGE SCALE GENOMIC DNA]</scope>
    <source>
        <strain evidence="6 7">WS11</strain>
    </source>
</reference>
<evidence type="ECO:0000256" key="2">
    <source>
        <dbReference type="ARBA" id="ARBA00023015"/>
    </source>
</evidence>
<dbReference type="KEGG" id="abaw:D5400_01175"/>